<dbReference type="EMBL" id="BQKB01000045">
    <property type="protein sequence ID" value="GJM53670.1"/>
    <property type="molecule type" value="Genomic_DNA"/>
</dbReference>
<comment type="similarity">
    <text evidence="1">Belongs to the UPF0145 family.</text>
</comment>
<dbReference type="SUPFAM" id="SSF117782">
    <property type="entry name" value="YbjQ-like"/>
    <property type="match status" value="1"/>
</dbReference>
<dbReference type="EMBL" id="BQKA01000003">
    <property type="protein sequence ID" value="GJM49146.1"/>
    <property type="molecule type" value="Genomic_DNA"/>
</dbReference>
<proteinExistence type="inferred from homology"/>
<evidence type="ECO:0000313" key="4">
    <source>
        <dbReference type="Proteomes" id="UP001207736"/>
    </source>
</evidence>
<accession>A0AAV5AUS7</accession>
<dbReference type="PANTHER" id="PTHR34068:SF1">
    <property type="entry name" value="UPF0145 PROTEIN YBJQ"/>
    <property type="match status" value="1"/>
</dbReference>
<dbReference type="AlphaFoldDB" id="A0AAV5AUS7"/>
<sequence length="83" mass="9176">MIITTTNSVEDRQIDNYVGIVFGEVISGVNFIKDFGAMIRNFVGGRSAGYEEELMKARENALNEMKERALQMGCDAIVGVKVD</sequence>
<dbReference type="InterPro" id="IPR035439">
    <property type="entry name" value="UPF0145_dom_sf"/>
</dbReference>
<reference evidence="2 5" key="1">
    <citation type="submission" date="2021-11" db="EMBL/GenBank/DDBJ databases">
        <title>Draft genome sequence of Capnocytophaga sp. strain KC07075 isolated from cat oral cavity.</title>
        <authorList>
            <person name="Suzuki M."/>
            <person name="Imaoka K."/>
            <person name="Kimura M."/>
            <person name="Morikawa S."/>
            <person name="Maeda K."/>
        </authorList>
    </citation>
    <scope>NUCLEOTIDE SEQUENCE</scope>
    <source>
        <strain evidence="2">KC07075</strain>
        <strain evidence="3 5">KC07079</strain>
    </source>
</reference>
<evidence type="ECO:0000313" key="3">
    <source>
        <dbReference type="EMBL" id="GJM53670.1"/>
    </source>
</evidence>
<name>A0AAV5AUS7_9FLAO</name>
<dbReference type="Pfam" id="PF01906">
    <property type="entry name" value="YbjQ_1"/>
    <property type="match status" value="1"/>
</dbReference>
<dbReference type="RefSeq" id="WP_373874577.1">
    <property type="nucleotide sequence ID" value="NZ_BPMA01000057.1"/>
</dbReference>
<organism evidence="2 4">
    <name type="scientific">Capnocytophaga catalasegens</name>
    <dbReference type="NCBI Taxonomy" id="1004260"/>
    <lineage>
        <taxon>Bacteria</taxon>
        <taxon>Pseudomonadati</taxon>
        <taxon>Bacteroidota</taxon>
        <taxon>Flavobacteriia</taxon>
        <taxon>Flavobacteriales</taxon>
        <taxon>Flavobacteriaceae</taxon>
        <taxon>Capnocytophaga</taxon>
    </lineage>
</organism>
<dbReference type="InterPro" id="IPR002765">
    <property type="entry name" value="UPF0145_YbjQ-like"/>
</dbReference>
<evidence type="ECO:0000313" key="5">
    <source>
        <dbReference type="Proteomes" id="UP001208692"/>
    </source>
</evidence>
<dbReference type="Proteomes" id="UP001207736">
    <property type="component" value="Unassembled WGS sequence"/>
</dbReference>
<dbReference type="PANTHER" id="PTHR34068">
    <property type="entry name" value="UPF0145 PROTEIN YBJQ"/>
    <property type="match status" value="1"/>
</dbReference>
<dbReference type="Gene3D" id="3.30.110.70">
    <property type="entry name" value="Hypothetical protein apc22750. Chain B"/>
    <property type="match status" value="1"/>
</dbReference>
<comment type="caution">
    <text evidence="2">The sequence shown here is derived from an EMBL/GenBank/DDBJ whole genome shotgun (WGS) entry which is preliminary data.</text>
</comment>
<evidence type="ECO:0000313" key="2">
    <source>
        <dbReference type="EMBL" id="GJM49146.1"/>
    </source>
</evidence>
<dbReference type="Proteomes" id="UP001208692">
    <property type="component" value="Unassembled WGS sequence"/>
</dbReference>
<evidence type="ECO:0000256" key="1">
    <source>
        <dbReference type="ARBA" id="ARBA00010751"/>
    </source>
</evidence>
<protein>
    <submittedName>
        <fullName evidence="2">UPF0145 protein</fullName>
    </submittedName>
</protein>
<keyword evidence="5" id="KW-1185">Reference proteome</keyword>
<gene>
    <name evidence="2" type="ORF">RCZ15_01220</name>
    <name evidence="3" type="ORF">RCZ16_19860</name>
</gene>